<dbReference type="PROSITE" id="PS51194">
    <property type="entry name" value="HELICASE_CTER"/>
    <property type="match status" value="1"/>
</dbReference>
<feature type="region of interest" description="Disordered" evidence="7">
    <location>
        <begin position="479"/>
        <end position="507"/>
    </location>
</feature>
<feature type="region of interest" description="Disordered" evidence="7">
    <location>
        <begin position="1254"/>
        <end position="1301"/>
    </location>
</feature>
<dbReference type="SUPFAM" id="SSF54160">
    <property type="entry name" value="Chromo domain-like"/>
    <property type="match status" value="1"/>
</dbReference>
<keyword evidence="12" id="KW-1185">Reference proteome</keyword>
<dbReference type="PROSITE" id="PS50013">
    <property type="entry name" value="CHROMO_2"/>
    <property type="match status" value="1"/>
</dbReference>
<dbReference type="eggNOG" id="KOG0384">
    <property type="taxonomic scope" value="Eukaryota"/>
</dbReference>
<sequence>MGAFDTHNSEGSKRERAPRRAAARRCAYHTEQKSLERTFDQIDPSVIAEVLASHAGNMEAAAMELVEYDHEAAVAKQLMNTSGSSSPTHAESEKERKANAEASFWDDVLGDCDVDPDGPSDGPAVEAGAEGSMHAAQAMAEDTTPYSSWPVDQWPTVETNVVGAMTEDATAVEKLLGWRASVDAVDADSGTPDEDGVDILVKWKGRALVHCSWVPLPALTAAMNPGVASQRLARFWERHPRLAGPCVAVRRACLDVASIVATRDRCSRPEAEDGEPSPAPPGVTSSPERREALVRWGGGLGYEDATWEPVEWVESRSGGDVALRAYGAVQARREEKLDAARRARGGSTIQSVEADAELAPSREWYGSEGDVLRGYQKEGVRWMAHNLVVRERGCILADEMGLGKTAQSLALIDYVLRAQRASRLETRGPALVVVPLSTLVNWEREAARWVPGAHVVAYVGPPAARVCIRRHEISYGDGRLVTNEGSDSDAPNAEQRVESQSDNGRVDRADGYRADVYRADVVLTTYEMVQADRSALAKIPWSCLVIDEAHRLKNSGGKAQRDLRTLDFAKRVVLLTGTPLQNDTAELWSLLNFVDAGRFASKDEFESAFGAMTAARQVETLHKVLAPYLLRRLKQDVEHKLPPRVETLVECELMPLQKKCYRALFERNFSFLRQGSKDDRALANFSNLMMEVRKCCQHPFLLDGVEEAFVSQQMSKKGGKRPAKTATAAELVACSGKLQLLDKLLPRLKAGGHRALIFSQMTRVLDVLEDYCRNRGHSYERLDGGVTGRARQAAIDRFCCGSNATDAGHSDEGAFLFLLSTRAGGQGINLVAADTVIVFDSDWNPQNDAQALARAHRIGQTKPVQVYRLVMRATYERDMLDRAAMKLGLEQAIFSSNLNSGNGAIDNKERRGAAAEIERLLKHGAYGALSEDCAEGDARTKAFAGEGIDDILARSERRVVEASDDDTSKSSDAQKSMFATATFTGEGGDGSDEIALDDPDFWQKLMPEAAEAERLREEKEAAEKAERLRQEEAAFARMKNGKPEVFVWTWTERKRVLSQLASFGYGQWNRIHEGSKAVLAEDKTVSAIAAFCRRFVLEASQVMTDGSCPLLLSAASSGPAVGAGVDERTLEPDKGGDATLFALFGEVKFASHVRQRALEEMPKLELLRAAAWAVEKVGGESAALASDSAGWLEGIPEVRAVFKYSEPPAPWWSEAEDRALIVGTLRHGWGRYDAIRADVELGLEVALERAAAAAESQFREGSGTPRSAGNSKRKRSSLDQRSSPDLEGKENAPHNVDSASKRLKPGAVAGVHGECDVAAAVESGEEMAVPEWPLGRVLSLRLRRLCTALGGKVAVAPPAPKQAKPARGPRPPREKGSRGGGARATAAVGSMDKNARAVHQISLLTRGEDGKVVLPVGPIHGVTLESLGAVQPPDAPGFHSAAYILPVGYRTTRQYMRCDDPNGPRTRWVQEIVRGEGDDEGKPLFRLTADEGLDEPIVAKSATAAWAEVLRRVTTVRRANGEEAKKTAISGPEFFGYSLPHIRLLIEELPGVNDCTEYKPLLERSVTAGAFASAEEGPGDASVEQEA</sequence>
<dbReference type="KEGG" id="mis:MICPUN_64845"/>
<evidence type="ECO:0000313" key="11">
    <source>
        <dbReference type="EMBL" id="ACO67995.1"/>
    </source>
</evidence>
<keyword evidence="5" id="KW-0067">ATP-binding</keyword>
<dbReference type="EMBL" id="CP001334">
    <property type="protein sequence ID" value="ACO67995.1"/>
    <property type="molecule type" value="Genomic_DNA"/>
</dbReference>
<evidence type="ECO:0000256" key="4">
    <source>
        <dbReference type="ARBA" id="ARBA00022801"/>
    </source>
</evidence>
<feature type="region of interest" description="Disordered" evidence="7">
    <location>
        <begin position="1355"/>
        <end position="1384"/>
    </location>
</feature>
<dbReference type="GO" id="GO:0005634">
    <property type="term" value="C:nucleus"/>
    <property type="evidence" value="ECO:0007669"/>
    <property type="project" value="UniProtKB-SubCell"/>
</dbReference>
<feature type="domain" description="Chromo" evidence="8">
    <location>
        <begin position="170"/>
        <end position="239"/>
    </location>
</feature>
<feature type="compositionally biased region" description="Basic and acidic residues" evidence="7">
    <location>
        <begin position="495"/>
        <end position="507"/>
    </location>
</feature>
<protein>
    <submittedName>
        <fullName evidence="11">SNF2 super family</fullName>
    </submittedName>
</protein>
<dbReference type="InterPro" id="IPR014001">
    <property type="entry name" value="Helicase_ATP-bd"/>
</dbReference>
<feature type="domain" description="Helicase C-terminal" evidence="10">
    <location>
        <begin position="740"/>
        <end position="902"/>
    </location>
</feature>
<dbReference type="PROSITE" id="PS00690">
    <property type="entry name" value="DEAH_ATP_HELICASE"/>
    <property type="match status" value="1"/>
</dbReference>
<organism evidence="11 12">
    <name type="scientific">Micromonas commoda (strain RCC299 / NOUM17 / CCMP2709)</name>
    <name type="common">Picoplanktonic green alga</name>
    <dbReference type="NCBI Taxonomy" id="296587"/>
    <lineage>
        <taxon>Eukaryota</taxon>
        <taxon>Viridiplantae</taxon>
        <taxon>Chlorophyta</taxon>
        <taxon>Mamiellophyceae</taxon>
        <taxon>Mamiellales</taxon>
        <taxon>Mamiellaceae</taxon>
        <taxon>Micromonas</taxon>
    </lineage>
</organism>
<dbReference type="InterPro" id="IPR027417">
    <property type="entry name" value="P-loop_NTPase"/>
</dbReference>
<gene>
    <name evidence="11" type="ORF">MICPUN_64845</name>
</gene>
<keyword evidence="6" id="KW-0539">Nucleus</keyword>
<feature type="region of interest" description="Disordered" evidence="7">
    <location>
        <begin position="1"/>
        <end position="25"/>
    </location>
</feature>
<dbReference type="CDD" id="cd14279">
    <property type="entry name" value="CUE"/>
    <property type="match status" value="1"/>
</dbReference>
<feature type="compositionally biased region" description="Polar residues" evidence="7">
    <location>
        <begin position="80"/>
        <end position="89"/>
    </location>
</feature>
<dbReference type="OrthoDB" id="5857104at2759"/>
<feature type="region of interest" description="Disordered" evidence="7">
    <location>
        <begin position="265"/>
        <end position="289"/>
    </location>
</feature>
<dbReference type="CDD" id="cd18793">
    <property type="entry name" value="SF2_C_SNF"/>
    <property type="match status" value="1"/>
</dbReference>
<feature type="compositionally biased region" description="Basic and acidic residues" evidence="7">
    <location>
        <begin position="1276"/>
        <end position="1292"/>
    </location>
</feature>
<evidence type="ECO:0000259" key="9">
    <source>
        <dbReference type="PROSITE" id="PS51192"/>
    </source>
</evidence>
<reference evidence="11 12" key="1">
    <citation type="journal article" date="2009" name="Science">
        <title>Green evolution and dynamic adaptations revealed by genomes of the marine picoeukaryotes Micromonas.</title>
        <authorList>
            <person name="Worden A.Z."/>
            <person name="Lee J.H."/>
            <person name="Mock T."/>
            <person name="Rouze P."/>
            <person name="Simmons M.P."/>
            <person name="Aerts A.L."/>
            <person name="Allen A.E."/>
            <person name="Cuvelier M.L."/>
            <person name="Derelle E."/>
            <person name="Everett M.V."/>
            <person name="Foulon E."/>
            <person name="Grimwood J."/>
            <person name="Gundlach H."/>
            <person name="Henrissat B."/>
            <person name="Napoli C."/>
            <person name="McDonald S.M."/>
            <person name="Parker M.S."/>
            <person name="Rombauts S."/>
            <person name="Salamov A."/>
            <person name="Von Dassow P."/>
            <person name="Badger J.H."/>
            <person name="Coutinho P.M."/>
            <person name="Demir E."/>
            <person name="Dubchak I."/>
            <person name="Gentemann C."/>
            <person name="Eikrem W."/>
            <person name="Gready J.E."/>
            <person name="John U."/>
            <person name="Lanier W."/>
            <person name="Lindquist E.A."/>
            <person name="Lucas S."/>
            <person name="Mayer K.F."/>
            <person name="Moreau H."/>
            <person name="Not F."/>
            <person name="Otillar R."/>
            <person name="Panaud O."/>
            <person name="Pangilinan J."/>
            <person name="Paulsen I."/>
            <person name="Piegu B."/>
            <person name="Poliakov A."/>
            <person name="Robbens S."/>
            <person name="Schmutz J."/>
            <person name="Toulza E."/>
            <person name="Wyss T."/>
            <person name="Zelensky A."/>
            <person name="Zhou K."/>
            <person name="Armbrust E.V."/>
            <person name="Bhattacharya D."/>
            <person name="Goodenough U.W."/>
            <person name="Van de Peer Y."/>
            <person name="Grigoriev I.V."/>
        </authorList>
    </citation>
    <scope>NUCLEOTIDE SEQUENCE [LARGE SCALE GENOMIC DNA]</scope>
    <source>
        <strain evidence="12">RCC299 / NOUM17</strain>
    </source>
</reference>
<evidence type="ECO:0000256" key="7">
    <source>
        <dbReference type="SAM" id="MobiDB-lite"/>
    </source>
</evidence>
<dbReference type="Pfam" id="PF00271">
    <property type="entry name" value="Helicase_C"/>
    <property type="match status" value="1"/>
</dbReference>
<dbReference type="SMART" id="SM00490">
    <property type="entry name" value="HELICc"/>
    <property type="match status" value="1"/>
</dbReference>
<dbReference type="Gene3D" id="3.40.50.300">
    <property type="entry name" value="P-loop containing nucleotide triphosphate hydrolases"/>
    <property type="match status" value="1"/>
</dbReference>
<evidence type="ECO:0000256" key="6">
    <source>
        <dbReference type="ARBA" id="ARBA00023242"/>
    </source>
</evidence>
<dbReference type="GeneID" id="8249670"/>
<feature type="region of interest" description="Disordered" evidence="7">
    <location>
        <begin position="80"/>
        <end position="99"/>
    </location>
</feature>
<keyword evidence="3" id="KW-0547">Nucleotide-binding</keyword>
<name>C1EJ85_MICCC</name>
<dbReference type="SMART" id="SM00487">
    <property type="entry name" value="DEXDc"/>
    <property type="match status" value="1"/>
</dbReference>
<dbReference type="InterPro" id="IPR000953">
    <property type="entry name" value="Chromo/chromo_shadow_dom"/>
</dbReference>
<dbReference type="FunCoup" id="C1EJ85">
    <property type="interactions" value="1417"/>
</dbReference>
<dbReference type="Pfam" id="PF05964">
    <property type="entry name" value="FYRN"/>
    <property type="match status" value="1"/>
</dbReference>
<dbReference type="PROSITE" id="PS51542">
    <property type="entry name" value="FYRN"/>
    <property type="match status" value="1"/>
</dbReference>
<feature type="compositionally biased region" description="Basic residues" evidence="7">
    <location>
        <begin position="16"/>
        <end position="25"/>
    </location>
</feature>
<dbReference type="InterPro" id="IPR002464">
    <property type="entry name" value="DNA/RNA_helicase_DEAH_CS"/>
</dbReference>
<keyword evidence="4" id="KW-0378">Hydrolase</keyword>
<dbReference type="PROSITE" id="PS51543">
    <property type="entry name" value="FYRC"/>
    <property type="match status" value="1"/>
</dbReference>
<evidence type="ECO:0000256" key="3">
    <source>
        <dbReference type="ARBA" id="ARBA00022741"/>
    </source>
</evidence>
<dbReference type="GO" id="GO:0140993">
    <property type="term" value="F:histone modifying activity"/>
    <property type="evidence" value="ECO:0007669"/>
    <property type="project" value="UniProtKB-ARBA"/>
</dbReference>
<dbReference type="RefSeq" id="XP_002506737.1">
    <property type="nucleotide sequence ID" value="XM_002506691.1"/>
</dbReference>
<dbReference type="InterPro" id="IPR001650">
    <property type="entry name" value="Helicase_C-like"/>
</dbReference>
<dbReference type="GO" id="GO:0005524">
    <property type="term" value="F:ATP binding"/>
    <property type="evidence" value="ECO:0007669"/>
    <property type="project" value="UniProtKB-KW"/>
</dbReference>
<evidence type="ECO:0000313" key="12">
    <source>
        <dbReference type="Proteomes" id="UP000002009"/>
    </source>
</evidence>
<keyword evidence="2" id="KW-0677">Repeat</keyword>
<dbReference type="STRING" id="296587.C1EJ85"/>
<dbReference type="Gene3D" id="1.10.10.60">
    <property type="entry name" value="Homeodomain-like"/>
    <property type="match status" value="1"/>
</dbReference>
<dbReference type="InterPro" id="IPR038718">
    <property type="entry name" value="SNF2-like_sf"/>
</dbReference>
<dbReference type="SUPFAM" id="SSF52540">
    <property type="entry name" value="P-loop containing nucleoside triphosphate hydrolases"/>
    <property type="match status" value="2"/>
</dbReference>
<dbReference type="Gene3D" id="3.30.160.360">
    <property type="match status" value="1"/>
</dbReference>
<dbReference type="eggNOG" id="KOG4443">
    <property type="taxonomic scope" value="Eukaryota"/>
</dbReference>
<dbReference type="InParanoid" id="C1EJ85"/>
<dbReference type="InterPro" id="IPR003888">
    <property type="entry name" value="FYrich_N"/>
</dbReference>
<dbReference type="GO" id="GO:0016787">
    <property type="term" value="F:hydrolase activity"/>
    <property type="evidence" value="ECO:0007669"/>
    <property type="project" value="UniProtKB-KW"/>
</dbReference>
<dbReference type="Pfam" id="PF00176">
    <property type="entry name" value="SNF2-rel_dom"/>
    <property type="match status" value="1"/>
</dbReference>
<dbReference type="PROSITE" id="PS51192">
    <property type="entry name" value="HELICASE_ATP_BIND_1"/>
    <property type="match status" value="1"/>
</dbReference>
<feature type="compositionally biased region" description="Low complexity" evidence="7">
    <location>
        <begin position="1355"/>
        <end position="1366"/>
    </location>
</feature>
<dbReference type="InterPro" id="IPR016197">
    <property type="entry name" value="Chromo-like_dom_sf"/>
</dbReference>
<evidence type="ECO:0000256" key="2">
    <source>
        <dbReference type="ARBA" id="ARBA00022737"/>
    </source>
</evidence>
<dbReference type="Gene3D" id="3.40.50.10810">
    <property type="entry name" value="Tandem AAA-ATPase domain"/>
    <property type="match status" value="1"/>
</dbReference>
<accession>C1EJ85</accession>
<proteinExistence type="predicted"/>
<dbReference type="InterPro" id="IPR003889">
    <property type="entry name" value="FYrich_C"/>
</dbReference>
<feature type="domain" description="Helicase ATP-binding" evidence="9">
    <location>
        <begin position="385"/>
        <end position="597"/>
    </location>
</feature>
<evidence type="ECO:0000256" key="5">
    <source>
        <dbReference type="ARBA" id="ARBA00022840"/>
    </source>
</evidence>
<dbReference type="InterPro" id="IPR000330">
    <property type="entry name" value="SNF2_N"/>
</dbReference>
<evidence type="ECO:0000259" key="10">
    <source>
        <dbReference type="PROSITE" id="PS51194"/>
    </source>
</evidence>
<dbReference type="Pfam" id="PF05965">
    <property type="entry name" value="FYRC"/>
    <property type="match status" value="1"/>
</dbReference>
<dbReference type="SMART" id="SM00542">
    <property type="entry name" value="FYRC"/>
    <property type="match status" value="1"/>
</dbReference>
<dbReference type="OMA" id="WQKLMPE"/>
<feature type="compositionally biased region" description="Basic and acidic residues" evidence="7">
    <location>
        <begin position="90"/>
        <end position="99"/>
    </location>
</feature>
<dbReference type="PANTHER" id="PTHR45623">
    <property type="entry name" value="CHROMODOMAIN-HELICASE-DNA-BINDING PROTEIN 3-RELATED-RELATED"/>
    <property type="match status" value="1"/>
</dbReference>
<evidence type="ECO:0000259" key="8">
    <source>
        <dbReference type="PROSITE" id="PS50013"/>
    </source>
</evidence>
<evidence type="ECO:0000256" key="1">
    <source>
        <dbReference type="ARBA" id="ARBA00004123"/>
    </source>
</evidence>
<comment type="subcellular location">
    <subcellularLocation>
        <location evidence="1">Nucleus</location>
    </subcellularLocation>
</comment>
<dbReference type="Proteomes" id="UP000002009">
    <property type="component" value="Chromosome 16"/>
</dbReference>
<dbReference type="InterPro" id="IPR049730">
    <property type="entry name" value="SNF2/RAD54-like_C"/>
</dbReference>